<evidence type="ECO:0000313" key="2">
    <source>
        <dbReference type="Proteomes" id="UP001215598"/>
    </source>
</evidence>
<comment type="caution">
    <text evidence="1">The sequence shown here is derived from an EMBL/GenBank/DDBJ whole genome shotgun (WGS) entry which is preliminary data.</text>
</comment>
<dbReference type="AlphaFoldDB" id="A0AAD7HFA3"/>
<dbReference type="EMBL" id="JARKIB010000253">
    <property type="protein sequence ID" value="KAJ7719400.1"/>
    <property type="molecule type" value="Genomic_DNA"/>
</dbReference>
<accession>A0AAD7HFA3</accession>
<name>A0AAD7HFA3_9AGAR</name>
<proteinExistence type="predicted"/>
<gene>
    <name evidence="1" type="ORF">B0H16DRAFT_1336729</name>
</gene>
<protein>
    <submittedName>
        <fullName evidence="1">Uncharacterized protein</fullName>
    </submittedName>
</protein>
<organism evidence="1 2">
    <name type="scientific">Mycena metata</name>
    <dbReference type="NCBI Taxonomy" id="1033252"/>
    <lineage>
        <taxon>Eukaryota</taxon>
        <taxon>Fungi</taxon>
        <taxon>Dikarya</taxon>
        <taxon>Basidiomycota</taxon>
        <taxon>Agaricomycotina</taxon>
        <taxon>Agaricomycetes</taxon>
        <taxon>Agaricomycetidae</taxon>
        <taxon>Agaricales</taxon>
        <taxon>Marasmiineae</taxon>
        <taxon>Mycenaceae</taxon>
        <taxon>Mycena</taxon>
    </lineage>
</organism>
<dbReference type="Proteomes" id="UP001215598">
    <property type="component" value="Unassembled WGS sequence"/>
</dbReference>
<evidence type="ECO:0000313" key="1">
    <source>
        <dbReference type="EMBL" id="KAJ7719400.1"/>
    </source>
</evidence>
<keyword evidence="2" id="KW-1185">Reference proteome</keyword>
<sequence length="110" mass="12704">MAHPIDEPVDDPASYGIDWQVNDKPHLMRHLLAENPQDWENENPFHALPAQVSDVPCEPPNCPFTPDQVALLDSTLRKRVDMTSRNMLIWCLVWQEAFNICSFFQQQSQS</sequence>
<reference evidence="1" key="1">
    <citation type="submission" date="2023-03" db="EMBL/GenBank/DDBJ databases">
        <title>Massive genome expansion in bonnet fungi (Mycena s.s.) driven by repeated elements and novel gene families across ecological guilds.</title>
        <authorList>
            <consortium name="Lawrence Berkeley National Laboratory"/>
            <person name="Harder C.B."/>
            <person name="Miyauchi S."/>
            <person name="Viragh M."/>
            <person name="Kuo A."/>
            <person name="Thoen E."/>
            <person name="Andreopoulos B."/>
            <person name="Lu D."/>
            <person name="Skrede I."/>
            <person name="Drula E."/>
            <person name="Henrissat B."/>
            <person name="Morin E."/>
            <person name="Kohler A."/>
            <person name="Barry K."/>
            <person name="LaButti K."/>
            <person name="Morin E."/>
            <person name="Salamov A."/>
            <person name="Lipzen A."/>
            <person name="Mereny Z."/>
            <person name="Hegedus B."/>
            <person name="Baldrian P."/>
            <person name="Stursova M."/>
            <person name="Weitz H."/>
            <person name="Taylor A."/>
            <person name="Grigoriev I.V."/>
            <person name="Nagy L.G."/>
            <person name="Martin F."/>
            <person name="Kauserud H."/>
        </authorList>
    </citation>
    <scope>NUCLEOTIDE SEQUENCE</scope>
    <source>
        <strain evidence="1">CBHHK182m</strain>
    </source>
</reference>